<dbReference type="Gene3D" id="1.25.40.10">
    <property type="entry name" value="Tetratricopeptide repeat domain"/>
    <property type="match status" value="3"/>
</dbReference>
<feature type="compositionally biased region" description="Low complexity" evidence="5">
    <location>
        <begin position="381"/>
        <end position="390"/>
    </location>
</feature>
<keyword evidence="4" id="KW-0802">TPR repeat</keyword>
<dbReference type="EMBL" id="CAIIXF020000001">
    <property type="protein sequence ID" value="CAH1773410.1"/>
    <property type="molecule type" value="Genomic_DNA"/>
</dbReference>
<accession>A0A8J1UAN7</accession>
<proteinExistence type="predicted"/>
<protein>
    <submittedName>
        <fullName evidence="6">Uncharacterized protein</fullName>
    </submittedName>
</protein>
<dbReference type="SMART" id="SM00028">
    <property type="entry name" value="TPR"/>
    <property type="match status" value="8"/>
</dbReference>
<dbReference type="PANTHER" id="PTHR45984">
    <property type="entry name" value="RNA (RNA) POLYMERASE II ASSOCIATED PROTEIN HOMOLOG"/>
    <property type="match status" value="1"/>
</dbReference>
<dbReference type="OrthoDB" id="2942533at2759"/>
<evidence type="ECO:0000256" key="1">
    <source>
        <dbReference type="ARBA" id="ARBA00004496"/>
    </source>
</evidence>
<reference evidence="6" key="1">
    <citation type="submission" date="2022-03" db="EMBL/GenBank/DDBJ databases">
        <authorList>
            <person name="Martin C."/>
        </authorList>
    </citation>
    <scope>NUCLEOTIDE SEQUENCE</scope>
</reference>
<keyword evidence="3" id="KW-0677">Repeat</keyword>
<keyword evidence="2" id="KW-0963">Cytoplasm</keyword>
<dbReference type="InterPro" id="IPR019734">
    <property type="entry name" value="TPR_rpt"/>
</dbReference>
<comment type="subcellular location">
    <subcellularLocation>
        <location evidence="1">Cytoplasm</location>
    </subcellularLocation>
</comment>
<feature type="compositionally biased region" description="Polar residues" evidence="5">
    <location>
        <begin position="853"/>
        <end position="863"/>
    </location>
</feature>
<dbReference type="PROSITE" id="PS50005">
    <property type="entry name" value="TPR"/>
    <property type="match status" value="2"/>
</dbReference>
<evidence type="ECO:0000256" key="4">
    <source>
        <dbReference type="ARBA" id="ARBA00022803"/>
    </source>
</evidence>
<evidence type="ECO:0000313" key="7">
    <source>
        <dbReference type="Proteomes" id="UP000749559"/>
    </source>
</evidence>
<comment type="caution">
    <text evidence="6">The sequence shown here is derived from an EMBL/GenBank/DDBJ whole genome shotgun (WGS) entry which is preliminary data.</text>
</comment>
<feature type="region of interest" description="Disordered" evidence="5">
    <location>
        <begin position="813"/>
        <end position="914"/>
    </location>
</feature>
<dbReference type="Pfam" id="PF00515">
    <property type="entry name" value="TPR_1"/>
    <property type="match status" value="1"/>
</dbReference>
<feature type="compositionally biased region" description="Basic and acidic residues" evidence="5">
    <location>
        <begin position="866"/>
        <end position="889"/>
    </location>
</feature>
<name>A0A8J1UAN7_OWEFU</name>
<dbReference type="PANTHER" id="PTHR45984:SF1">
    <property type="entry name" value="SPAG1 AXONEMAL DYNEIN ASSEMBLY FACTOR"/>
    <property type="match status" value="1"/>
</dbReference>
<feature type="compositionally biased region" description="Basic and acidic residues" evidence="5">
    <location>
        <begin position="419"/>
        <end position="435"/>
    </location>
</feature>
<evidence type="ECO:0000313" key="6">
    <source>
        <dbReference type="EMBL" id="CAH1773410.1"/>
    </source>
</evidence>
<feature type="region of interest" description="Disordered" evidence="5">
    <location>
        <begin position="183"/>
        <end position="202"/>
    </location>
</feature>
<evidence type="ECO:0000256" key="3">
    <source>
        <dbReference type="ARBA" id="ARBA00022737"/>
    </source>
</evidence>
<feature type="region of interest" description="Disordered" evidence="5">
    <location>
        <begin position="117"/>
        <end position="155"/>
    </location>
</feature>
<dbReference type="InterPro" id="IPR051982">
    <property type="entry name" value="CiliaryAsmbly_MitoImport"/>
</dbReference>
<dbReference type="GO" id="GO:0005739">
    <property type="term" value="C:mitochondrion"/>
    <property type="evidence" value="ECO:0007669"/>
    <property type="project" value="TreeGrafter"/>
</dbReference>
<keyword evidence="7" id="KW-1185">Reference proteome</keyword>
<feature type="compositionally biased region" description="Basic and acidic residues" evidence="5">
    <location>
        <begin position="136"/>
        <end position="148"/>
    </location>
</feature>
<dbReference type="AlphaFoldDB" id="A0A8J1UAN7"/>
<feature type="compositionally biased region" description="Polar residues" evidence="5">
    <location>
        <begin position="397"/>
        <end position="406"/>
    </location>
</feature>
<gene>
    <name evidence="6" type="ORF">OFUS_LOCUS1012</name>
</gene>
<dbReference type="GO" id="GO:0006626">
    <property type="term" value="P:protein targeting to mitochondrion"/>
    <property type="evidence" value="ECO:0007669"/>
    <property type="project" value="TreeGrafter"/>
</dbReference>
<dbReference type="Proteomes" id="UP000749559">
    <property type="component" value="Unassembled WGS sequence"/>
</dbReference>
<dbReference type="GO" id="GO:0005829">
    <property type="term" value="C:cytosol"/>
    <property type="evidence" value="ECO:0007669"/>
    <property type="project" value="TreeGrafter"/>
</dbReference>
<evidence type="ECO:0000256" key="2">
    <source>
        <dbReference type="ARBA" id="ARBA00022490"/>
    </source>
</evidence>
<evidence type="ECO:0000256" key="5">
    <source>
        <dbReference type="SAM" id="MobiDB-lite"/>
    </source>
</evidence>
<sequence length="1038" mass="115858">MSASMLSSSNVTSKYDIPLDHLDYTYIRGCSDLKELEKILKALRSKEEGHYPDLEQLCEEKIGEINPNSRVLRKSKPISTKADLTYEEQAALDNELKDWHQETKDLEMHIKTMKVADGGQEPELPPIRGTGQSIPIDKKTAAKNESQKKKSVKPRSYNEWDKFDIEGECEKVDKDAKEKVKKMGDSKTGLGDISSTISDKDMTPEERQLKANREKDKGNEAFRCGDFEESITYYSRSLSLISTAASFNNRALAYLKLKHWDEAIKDCNTVLSLEPDNIKAFLRRGVAREGKKDYVNAKTDIQKVLALEPINKRAKDILASLNRKLAEKKEKGTRMVIEEVDEMEESDEEQKKEDSPVVTKKGKKIQIVETDSDSESEEEQSTQATTNTSEPPMVNGHANTEQSSTPVDLINKPENTMEIDSKSQGEGTIKKREQTDGGAMTKMSCLRGEDTDKINDPKKGTEKVIDAVVVEETPTDELKRPVFEMPPLPSSVGRLKESGNELFKTGQYAHAVEKYNLAIEKLLPAKDKQKVNISTLYSNRAACKTKIGDCRGCVDDCSKALDLVPHSLKPLLRRAAAYETMEKYQLAYIDYKHVLQVDNSVDNAMQGSSRCSQMLNALDGTKWREKLPTIPPIQKHEIPVITTMSGSGLAKSTTITTNVTTTQAAVSESQKASSTVTNLLTGNGEDIDAKFDNLKAQGNDCVQKSNFSRAIECYTGCISLAPERPVSYTNRALCYLRINKPQQAEQDCKVVLKYEPQNIKALFRRAQARKMLMQYKESLEDLMTLLKLDPKNSAAKKEADVVKQYYKKQLTEMKSPGSSASLTRGKKITIEEVGSSSDDERKEAKKSPGKITQKITELKSTITKGIDGKRAGSPEKTPGKDKKQKEQVKKASTLVETSAGLPKAAPSTPHLSSKPTPYEFMTAWNSLKGSTEIAPYAKILSQLKPKNIPKVLSNKLDGGMFSIIVKCVEDYNKEGKVVETLDILKFLSKVQRFDVIAMFMSSQEKQVLTDILSSLKTKPPTNYTKLEIENIAKQYGIK</sequence>
<dbReference type="Pfam" id="PF13877">
    <property type="entry name" value="RPAP3_C"/>
    <property type="match status" value="1"/>
</dbReference>
<dbReference type="SUPFAM" id="SSF48452">
    <property type="entry name" value="TPR-like"/>
    <property type="match status" value="3"/>
</dbReference>
<dbReference type="GO" id="GO:0031072">
    <property type="term" value="F:heat shock protein binding"/>
    <property type="evidence" value="ECO:0007669"/>
    <property type="project" value="TreeGrafter"/>
</dbReference>
<feature type="region of interest" description="Disordered" evidence="5">
    <location>
        <begin position="340"/>
        <end position="438"/>
    </location>
</feature>
<organism evidence="6 7">
    <name type="scientific">Owenia fusiformis</name>
    <name type="common">Polychaete worm</name>
    <dbReference type="NCBI Taxonomy" id="6347"/>
    <lineage>
        <taxon>Eukaryota</taxon>
        <taxon>Metazoa</taxon>
        <taxon>Spiralia</taxon>
        <taxon>Lophotrochozoa</taxon>
        <taxon>Annelida</taxon>
        <taxon>Polychaeta</taxon>
        <taxon>Sedentaria</taxon>
        <taxon>Canalipalpata</taxon>
        <taxon>Sabellida</taxon>
        <taxon>Oweniida</taxon>
        <taxon>Oweniidae</taxon>
        <taxon>Owenia</taxon>
    </lineage>
</organism>
<dbReference type="InterPro" id="IPR025986">
    <property type="entry name" value="RPAP3-like_C"/>
</dbReference>
<dbReference type="InterPro" id="IPR011990">
    <property type="entry name" value="TPR-like_helical_dom_sf"/>
</dbReference>
<feature type="compositionally biased region" description="Acidic residues" evidence="5">
    <location>
        <begin position="370"/>
        <end position="380"/>
    </location>
</feature>